<dbReference type="AlphaFoldDB" id="A0A1B2DRH6"/>
<sequence length="560" mass="61969">MKFGMQGTVIGWQDPWAQTASELYMRTGTGQIYPSQDPPPGRQAFMEQLKQLQADFYVHHVFPGLEGQQELLADMLAYGMELCLGNEYGNINGPWEEGTNRYDIPDEQIRLAAASGLLIGLLFDEPEHLQINAAQYRKDGWFPHWSSLTMEQENVAALREALTAAVAKRDAHVRSIVTEVQVPSPSPGTSNVPLISEQVFPVLFHAQARGGMALCPKIMKESFQSLQLATALGAAKQYNRPLWLCADLWGPDAGEWPIRTPGFPGHSPAEFASALRMGYLMSPTHLFVENVDALMRFDGHSFQQTAFGDVWQQFRQEFVAAHPLPYSHMDASADIAFIHSDDSNYGQNERPFGSLAAAMPQESQSIFHVWHLLSHRTIPAHGSCMHIPGYTFPRHRLKASIAEERFPLWKGAQLPPAPAAAAANRDGTAAVHPLFFPLNNVLVYDEFAAEPQLAGAKLIIAAGSSLSSGTLRAMRRRAEHAGAVVLVALWLLPEAWKQRCIFPGGGAWLPTADFLSDETAELARPFLGRPDCWVQRFGNKEVHFHKGDHGGFTLDFELNG</sequence>
<gene>
    <name evidence="1" type="ORF">BBD42_30350</name>
</gene>
<accession>A0A1B2DRH6</accession>
<name>A0A1B2DRH6_9BACL</name>
<reference evidence="1" key="1">
    <citation type="submission" date="2016-08" db="EMBL/GenBank/DDBJ databases">
        <title>Complete Genome Seqeunce of Paenibacillus sp. BIHB 4019 from tea rhizoplane.</title>
        <authorList>
            <person name="Thakur R."/>
            <person name="Swarnkar M.K."/>
            <person name="Gulati A."/>
        </authorList>
    </citation>
    <scope>NUCLEOTIDE SEQUENCE [LARGE SCALE GENOMIC DNA]</scope>
    <source>
        <strain evidence="1">BIHB4019</strain>
    </source>
</reference>
<proteinExistence type="predicted"/>
<organism evidence="1">
    <name type="scientific">Paenibacillus sp. BIHB 4019</name>
    <dbReference type="NCBI Taxonomy" id="1870819"/>
    <lineage>
        <taxon>Bacteria</taxon>
        <taxon>Bacillati</taxon>
        <taxon>Bacillota</taxon>
        <taxon>Bacilli</taxon>
        <taxon>Bacillales</taxon>
        <taxon>Paenibacillaceae</taxon>
        <taxon>Paenibacillus</taxon>
    </lineage>
</organism>
<protein>
    <submittedName>
        <fullName evidence="1">Uncharacterized protein</fullName>
    </submittedName>
</protein>
<dbReference type="RefSeq" id="WP_099521244.1">
    <property type="nucleotide sequence ID" value="NZ_CP016808.1"/>
</dbReference>
<evidence type="ECO:0000313" key="1">
    <source>
        <dbReference type="EMBL" id="ANY70319.1"/>
    </source>
</evidence>
<dbReference type="EMBL" id="CP016808">
    <property type="protein sequence ID" value="ANY70319.1"/>
    <property type="molecule type" value="Genomic_DNA"/>
</dbReference>